<dbReference type="RefSeq" id="WP_253966803.1">
    <property type="nucleotide sequence ID" value="NZ_JAMFTH010000001.1"/>
</dbReference>
<keyword evidence="3" id="KW-0547">Nucleotide-binding</keyword>
<dbReference type="InterPro" id="IPR003439">
    <property type="entry name" value="ABC_transporter-like_ATP-bd"/>
</dbReference>
<evidence type="ECO:0000313" key="7">
    <source>
        <dbReference type="Proteomes" id="UP001139319"/>
    </source>
</evidence>
<dbReference type="GO" id="GO:0055085">
    <property type="term" value="P:transmembrane transport"/>
    <property type="evidence" value="ECO:0007669"/>
    <property type="project" value="UniProtKB-ARBA"/>
</dbReference>
<dbReference type="InterPro" id="IPR003593">
    <property type="entry name" value="AAA+_ATPase"/>
</dbReference>
<dbReference type="PANTHER" id="PTHR43776:SF7">
    <property type="entry name" value="D,D-DIPEPTIDE TRANSPORT ATP-BINDING PROTEIN DDPF-RELATED"/>
    <property type="match status" value="1"/>
</dbReference>
<proteinExistence type="inferred from homology"/>
<reference evidence="6" key="1">
    <citation type="submission" date="2022-05" db="EMBL/GenBank/DDBJ databases">
        <authorList>
            <person name="Sun H.-N."/>
        </authorList>
    </citation>
    <scope>NUCLEOTIDE SEQUENCE</scope>
    <source>
        <strain evidence="6">HB14</strain>
    </source>
</reference>
<evidence type="ECO:0000256" key="4">
    <source>
        <dbReference type="ARBA" id="ARBA00022840"/>
    </source>
</evidence>
<dbReference type="EMBL" id="JAMFTH010000001">
    <property type="protein sequence ID" value="MCP8898528.1"/>
    <property type="molecule type" value="Genomic_DNA"/>
</dbReference>
<dbReference type="Pfam" id="PF08352">
    <property type="entry name" value="oligo_HPY"/>
    <property type="match status" value="2"/>
</dbReference>
<evidence type="ECO:0000256" key="2">
    <source>
        <dbReference type="ARBA" id="ARBA00022448"/>
    </source>
</evidence>
<dbReference type="FunFam" id="3.40.50.300:FF:000016">
    <property type="entry name" value="Oligopeptide ABC transporter ATP-binding component"/>
    <property type="match status" value="2"/>
</dbReference>
<sequence length="534" mass="59334">MPESILHVNDLHLSFTHEGTPKPVLQGVSFEVFAGEVLAVVGESGSGKSVTAQSIMRLLNPDTACYEKGEIIFAGQNLLNQSEKVLAGYRGRRIGMIFQEPMSSLNPLHSIEKQLAEVLFLHKGLSKVKARPVVLEWLNRVGIRSPEQRLSALPHQLSGGERQRVMIAMALINEPDILIADEPTTALDVTVQAQILRLIKDLQVDLGMAVVFITHDLHIVRALADRVVIMHRGQVVEAGATDEIFNRPQKAYTQMLMAADPGDPPESIRENAATLLNVSHIRTWFPIKKGVFKRVVDHVKAVDDISFVLREGETLGVVGESGSGKTTLGRSIARLLEAEGKAVYAQNHDLLSLSARELKPLRREIQVIFQDPYASLSPRMSIAEIIAEGLRVHEPQLSRDQVEEKVIEALEQVQLDPAVRHRYPNEFSGGQRQRVAIARALILKPRLLILDEPTSALDRAVQREVVILLKSLQREHQLGYIFISHDLDVVRAMSHQMLVMQAGRVVEAGEATSIMTAPQHQYTQKLLRAVNEPL</sequence>
<organism evidence="6 7">
    <name type="scientific">Gilvimarinus xylanilyticus</name>
    <dbReference type="NCBI Taxonomy" id="2944139"/>
    <lineage>
        <taxon>Bacteria</taxon>
        <taxon>Pseudomonadati</taxon>
        <taxon>Pseudomonadota</taxon>
        <taxon>Gammaproteobacteria</taxon>
        <taxon>Cellvibrionales</taxon>
        <taxon>Cellvibrionaceae</taxon>
        <taxon>Gilvimarinus</taxon>
    </lineage>
</organism>
<dbReference type="InterPro" id="IPR013563">
    <property type="entry name" value="Oligopep_ABC_C"/>
</dbReference>
<dbReference type="SUPFAM" id="SSF52540">
    <property type="entry name" value="P-loop containing nucleoside triphosphate hydrolases"/>
    <property type="match status" value="2"/>
</dbReference>
<accession>A0A9X2KT86</accession>
<dbReference type="AlphaFoldDB" id="A0A9X2KT86"/>
<evidence type="ECO:0000256" key="1">
    <source>
        <dbReference type="ARBA" id="ARBA00005417"/>
    </source>
</evidence>
<protein>
    <submittedName>
        <fullName evidence="6">ABC transporter ATP-binding protein</fullName>
    </submittedName>
</protein>
<dbReference type="GO" id="GO:0005524">
    <property type="term" value="F:ATP binding"/>
    <property type="evidence" value="ECO:0007669"/>
    <property type="project" value="UniProtKB-KW"/>
</dbReference>
<keyword evidence="7" id="KW-1185">Reference proteome</keyword>
<comment type="caution">
    <text evidence="6">The sequence shown here is derived from an EMBL/GenBank/DDBJ whole genome shotgun (WGS) entry which is preliminary data.</text>
</comment>
<keyword evidence="2" id="KW-0813">Transport</keyword>
<dbReference type="InterPro" id="IPR017871">
    <property type="entry name" value="ABC_transporter-like_CS"/>
</dbReference>
<dbReference type="GO" id="GO:0016887">
    <property type="term" value="F:ATP hydrolysis activity"/>
    <property type="evidence" value="ECO:0007669"/>
    <property type="project" value="InterPro"/>
</dbReference>
<dbReference type="Pfam" id="PF00005">
    <property type="entry name" value="ABC_tran"/>
    <property type="match status" value="2"/>
</dbReference>
<evidence type="ECO:0000259" key="5">
    <source>
        <dbReference type="PROSITE" id="PS50893"/>
    </source>
</evidence>
<dbReference type="CDD" id="cd03257">
    <property type="entry name" value="ABC_NikE_OppD_transporters"/>
    <property type="match status" value="2"/>
</dbReference>
<evidence type="ECO:0000256" key="3">
    <source>
        <dbReference type="ARBA" id="ARBA00022741"/>
    </source>
</evidence>
<gene>
    <name evidence="6" type="ORF">M6D89_04360</name>
</gene>
<feature type="domain" description="ABC transporter" evidence="5">
    <location>
        <begin position="287"/>
        <end position="527"/>
    </location>
</feature>
<dbReference type="PROSITE" id="PS00211">
    <property type="entry name" value="ABC_TRANSPORTER_1"/>
    <property type="match status" value="2"/>
</dbReference>
<dbReference type="SMART" id="SM00382">
    <property type="entry name" value="AAA"/>
    <property type="match status" value="2"/>
</dbReference>
<reference evidence="6" key="2">
    <citation type="submission" date="2023-01" db="EMBL/GenBank/DDBJ databases">
        <title>Gilvimarinus xylanilyticus HB14 isolated from Caulerpa lentillifera aquaculture base in Hainan, China.</title>
        <authorList>
            <person name="Zhang Y.-J."/>
        </authorList>
    </citation>
    <scope>NUCLEOTIDE SEQUENCE</scope>
    <source>
        <strain evidence="6">HB14</strain>
    </source>
</reference>
<name>A0A9X2KT86_9GAMM</name>
<keyword evidence="4 6" id="KW-0067">ATP-binding</keyword>
<dbReference type="Gene3D" id="3.40.50.300">
    <property type="entry name" value="P-loop containing nucleotide triphosphate hydrolases"/>
    <property type="match status" value="2"/>
</dbReference>
<dbReference type="NCBIfam" id="NF008453">
    <property type="entry name" value="PRK11308.1"/>
    <property type="match status" value="2"/>
</dbReference>
<dbReference type="PANTHER" id="PTHR43776">
    <property type="entry name" value="TRANSPORT ATP-BINDING PROTEIN"/>
    <property type="match status" value="1"/>
</dbReference>
<dbReference type="InterPro" id="IPR050319">
    <property type="entry name" value="ABC_transp_ATP-bind"/>
</dbReference>
<dbReference type="GO" id="GO:0015833">
    <property type="term" value="P:peptide transport"/>
    <property type="evidence" value="ECO:0007669"/>
    <property type="project" value="InterPro"/>
</dbReference>
<dbReference type="PROSITE" id="PS50893">
    <property type="entry name" value="ABC_TRANSPORTER_2"/>
    <property type="match status" value="2"/>
</dbReference>
<dbReference type="InterPro" id="IPR027417">
    <property type="entry name" value="P-loop_NTPase"/>
</dbReference>
<evidence type="ECO:0000313" key="6">
    <source>
        <dbReference type="EMBL" id="MCP8898528.1"/>
    </source>
</evidence>
<feature type="domain" description="ABC transporter" evidence="5">
    <location>
        <begin position="6"/>
        <end position="257"/>
    </location>
</feature>
<dbReference type="Proteomes" id="UP001139319">
    <property type="component" value="Unassembled WGS sequence"/>
</dbReference>
<dbReference type="NCBIfam" id="NF007739">
    <property type="entry name" value="PRK10419.1"/>
    <property type="match status" value="2"/>
</dbReference>
<comment type="similarity">
    <text evidence="1">Belongs to the ABC transporter superfamily.</text>
</comment>